<accession>A0A5C5WIJ9</accession>
<evidence type="ECO:0000313" key="2">
    <source>
        <dbReference type="Proteomes" id="UP000316598"/>
    </source>
</evidence>
<sequence>MKSKLKAFIKAQSFGVHRLLSRAGLHVSPVHYYSAQPDVITLEKTREDWAKPSAMPGVAVDLDAQVETLRQTCLPYQDEYDKSETFAFATQNNYGPGYGAIEAQCLHAFIRHHKPSRVVEVGSGVSTQCMYEAFQINQKESPKPFEITCVEPYPSDKLRQMNVNLIEKFVQRVAFEDCFEALGEGDLLFIDSSHAVKPGSDVNYLFLEILPRIRPGVLVHIHDIYLPYDYAPKTLHTYLHWMETSLLRAFLTHNHKVEILFCQSHLHHERPDALRDVFPSYQPLELVDGLYPDGMKSSPAAVGKHFPSSIYLRIK</sequence>
<dbReference type="OrthoDB" id="9795498at2"/>
<organism evidence="1 2">
    <name type="scientific">Rubripirellula amarantea</name>
    <dbReference type="NCBI Taxonomy" id="2527999"/>
    <lineage>
        <taxon>Bacteria</taxon>
        <taxon>Pseudomonadati</taxon>
        <taxon>Planctomycetota</taxon>
        <taxon>Planctomycetia</taxon>
        <taxon>Pirellulales</taxon>
        <taxon>Pirellulaceae</taxon>
        <taxon>Rubripirellula</taxon>
    </lineage>
</organism>
<dbReference type="Gene3D" id="3.40.50.150">
    <property type="entry name" value="Vaccinia Virus protein VP39"/>
    <property type="match status" value="1"/>
</dbReference>
<dbReference type="Pfam" id="PF13578">
    <property type="entry name" value="Methyltransf_24"/>
    <property type="match status" value="1"/>
</dbReference>
<proteinExistence type="predicted"/>
<dbReference type="AlphaFoldDB" id="A0A5C5WIJ9"/>
<dbReference type="InterPro" id="IPR029063">
    <property type="entry name" value="SAM-dependent_MTases_sf"/>
</dbReference>
<comment type="caution">
    <text evidence="1">The sequence shown here is derived from an EMBL/GenBank/DDBJ whole genome shotgun (WGS) entry which is preliminary data.</text>
</comment>
<dbReference type="EMBL" id="SJPI01000003">
    <property type="protein sequence ID" value="TWT49642.1"/>
    <property type="molecule type" value="Genomic_DNA"/>
</dbReference>
<name>A0A5C5WIJ9_9BACT</name>
<protein>
    <recommendedName>
        <fullName evidence="3">Class I SAM-dependent methyltransferase</fullName>
    </recommendedName>
</protein>
<reference evidence="1 2" key="1">
    <citation type="submission" date="2019-02" db="EMBL/GenBank/DDBJ databases">
        <title>Deep-cultivation of Planctomycetes and their phenomic and genomic characterization uncovers novel biology.</title>
        <authorList>
            <person name="Wiegand S."/>
            <person name="Jogler M."/>
            <person name="Boedeker C."/>
            <person name="Pinto D."/>
            <person name="Vollmers J."/>
            <person name="Rivas-Marin E."/>
            <person name="Kohn T."/>
            <person name="Peeters S.H."/>
            <person name="Heuer A."/>
            <person name="Rast P."/>
            <person name="Oberbeckmann S."/>
            <person name="Bunk B."/>
            <person name="Jeske O."/>
            <person name="Meyerdierks A."/>
            <person name="Storesund J.E."/>
            <person name="Kallscheuer N."/>
            <person name="Luecker S."/>
            <person name="Lage O.M."/>
            <person name="Pohl T."/>
            <person name="Merkel B.J."/>
            <person name="Hornburger P."/>
            <person name="Mueller R.-W."/>
            <person name="Bruemmer F."/>
            <person name="Labrenz M."/>
            <person name="Spormann A.M."/>
            <person name="Op Den Camp H."/>
            <person name="Overmann J."/>
            <person name="Amann R."/>
            <person name="Jetten M.S.M."/>
            <person name="Mascher T."/>
            <person name="Medema M.H."/>
            <person name="Devos D.P."/>
            <person name="Kaster A.-K."/>
            <person name="Ovreas L."/>
            <person name="Rohde M."/>
            <person name="Galperin M.Y."/>
            <person name="Jogler C."/>
        </authorList>
    </citation>
    <scope>NUCLEOTIDE SEQUENCE [LARGE SCALE GENOMIC DNA]</scope>
    <source>
        <strain evidence="1 2">Pla22</strain>
    </source>
</reference>
<dbReference type="RefSeq" id="WP_146517147.1">
    <property type="nucleotide sequence ID" value="NZ_SJPI01000003.1"/>
</dbReference>
<evidence type="ECO:0000313" key="1">
    <source>
        <dbReference type="EMBL" id="TWT49642.1"/>
    </source>
</evidence>
<dbReference type="Proteomes" id="UP000316598">
    <property type="component" value="Unassembled WGS sequence"/>
</dbReference>
<evidence type="ECO:0008006" key="3">
    <source>
        <dbReference type="Google" id="ProtNLM"/>
    </source>
</evidence>
<keyword evidence="2" id="KW-1185">Reference proteome</keyword>
<dbReference type="SUPFAM" id="SSF53335">
    <property type="entry name" value="S-adenosyl-L-methionine-dependent methyltransferases"/>
    <property type="match status" value="1"/>
</dbReference>
<gene>
    <name evidence="1" type="ORF">Pla22_48400</name>
</gene>